<dbReference type="Proteomes" id="UP001454036">
    <property type="component" value="Unassembled WGS sequence"/>
</dbReference>
<sequence length="736" mass="82459">MSKTETYTVENNVGCGLVGALFHKTGVFKLRKAVSTPPLSSSRSSNKIADRNLSVDGANDPKKRVETKTVKPATKLNDKRITSVSPRLSNSHDQFQCKRTSDSTRNSSSSSEKERNNASKDKKLANTNDHQHGKRSSDDSRNSSSSSSDKDRNRASQLVTLDYTRKLRKEPTFTSSELSFTVTPHRTSDTSETLYRGSSGNIMLLGHLGNLKKQADKKQSNNKSPRIDHKKETTSGSTTPSLTMGNIVRNTNERNQQFSNLCSSMMNNLNPEMLKTMGNEKYKQGRLMEALEFYNQAIAMDSSQATYYSNKSAALMGLGHLVEAVFECKEAIRIEPNYHNAHYRLAKLYLRLGEPEKALSHFKNSGRKADYADIAQAEDLKTQLSKCIEVRNVRDWNTLLKESQKALSAGADSAPQIYAMKADALMKIQRHEEAYTTILTAPTSNSDLCTKLLGSPRSSYFFIIKSQVYLGAGRFEDAVATAERAAKLYPSDEILRIEKRILAVTAARSNGNRLYEASKFAEASIMYTEGLDLDPYNAILLCNRSACRSKLGQYEKAVEDCNMALNVFPSYKKARMRRADCNAKMERWEAAIQDYEALVQEYTEDMEVRSALIDARVQLQNRQTEGRTELKPNLKLIPVSSYEHLKQFLNAPGISVVLFCNKSCYLQVLPFMEHVSRSFESVKFFKVDVEESSDIAKSEGVTAIPAFKVFKKGSILKDIIGKDCDSLESTVKFYSS</sequence>
<dbReference type="InterPro" id="IPR044534">
    <property type="entry name" value="TTL1-4"/>
</dbReference>
<dbReference type="Pfam" id="PF13432">
    <property type="entry name" value="TPR_16"/>
    <property type="match status" value="1"/>
</dbReference>
<comment type="caution">
    <text evidence="5">The sequence shown here is derived from an EMBL/GenBank/DDBJ whole genome shotgun (WGS) entry which is preliminary data.</text>
</comment>
<evidence type="ECO:0000256" key="3">
    <source>
        <dbReference type="SAM" id="MobiDB-lite"/>
    </source>
</evidence>
<dbReference type="Pfam" id="PF13414">
    <property type="entry name" value="TPR_11"/>
    <property type="match status" value="1"/>
</dbReference>
<keyword evidence="1" id="KW-0802">TPR repeat</keyword>
<dbReference type="SMART" id="SM00028">
    <property type="entry name" value="TPR"/>
    <property type="match status" value="8"/>
</dbReference>
<evidence type="ECO:0000313" key="5">
    <source>
        <dbReference type="EMBL" id="GAA0138532.1"/>
    </source>
</evidence>
<feature type="region of interest" description="Disordered" evidence="3">
    <location>
        <begin position="212"/>
        <end position="245"/>
    </location>
</feature>
<protein>
    <submittedName>
        <fullName evidence="5">Scaffold/adaptor protein</fullName>
    </submittedName>
</protein>
<keyword evidence="6" id="KW-1185">Reference proteome</keyword>
<accession>A0AAV3NGR2</accession>
<dbReference type="PANTHER" id="PTHR46050:SF18">
    <property type="entry name" value="TETRATRICOPEPTIDE REPEAT (TPR)-LIKE SUPERFAMILY PROTEIN"/>
    <property type="match status" value="1"/>
</dbReference>
<gene>
    <name evidence="5" type="ORF">LIER_00262</name>
</gene>
<feature type="compositionally biased region" description="Polar residues" evidence="3">
    <location>
        <begin position="234"/>
        <end position="245"/>
    </location>
</feature>
<name>A0AAV3NGR2_LITER</name>
<dbReference type="Gene3D" id="3.40.30.10">
    <property type="entry name" value="Glutaredoxin"/>
    <property type="match status" value="1"/>
</dbReference>
<feature type="coiled-coil region" evidence="2">
    <location>
        <begin position="571"/>
        <end position="605"/>
    </location>
</feature>
<proteinExistence type="predicted"/>
<dbReference type="InterPro" id="IPR011990">
    <property type="entry name" value="TPR-like_helical_dom_sf"/>
</dbReference>
<evidence type="ECO:0000313" key="6">
    <source>
        <dbReference type="Proteomes" id="UP001454036"/>
    </source>
</evidence>
<reference evidence="5 6" key="1">
    <citation type="submission" date="2024-01" db="EMBL/GenBank/DDBJ databases">
        <title>The complete chloroplast genome sequence of Lithospermum erythrorhizon: insights into the phylogenetic relationship among Boraginaceae species and the maternal lineages of purple gromwells.</title>
        <authorList>
            <person name="Okada T."/>
            <person name="Watanabe K."/>
        </authorList>
    </citation>
    <scope>NUCLEOTIDE SEQUENCE [LARGE SCALE GENOMIC DNA]</scope>
</reference>
<dbReference type="InterPro" id="IPR036249">
    <property type="entry name" value="Thioredoxin-like_sf"/>
</dbReference>
<dbReference type="GO" id="GO:0006950">
    <property type="term" value="P:response to stress"/>
    <property type="evidence" value="ECO:0007669"/>
    <property type="project" value="UniProtKB-ARBA"/>
</dbReference>
<dbReference type="PANTHER" id="PTHR46050">
    <property type="entry name" value="TPR REPEAT-CONTAINING THIOREDOXIN"/>
    <property type="match status" value="1"/>
</dbReference>
<feature type="repeat" description="TPR" evidence="1">
    <location>
        <begin position="271"/>
        <end position="304"/>
    </location>
</feature>
<dbReference type="SUPFAM" id="SSF52833">
    <property type="entry name" value="Thioredoxin-like"/>
    <property type="match status" value="1"/>
</dbReference>
<dbReference type="EMBL" id="BAABME010000018">
    <property type="protein sequence ID" value="GAA0138532.1"/>
    <property type="molecule type" value="Genomic_DNA"/>
</dbReference>
<feature type="compositionally biased region" description="Basic and acidic residues" evidence="3">
    <location>
        <begin position="59"/>
        <end position="69"/>
    </location>
</feature>
<evidence type="ECO:0000259" key="4">
    <source>
        <dbReference type="Pfam" id="PF00085"/>
    </source>
</evidence>
<feature type="domain" description="Thioredoxin" evidence="4">
    <location>
        <begin position="667"/>
        <end position="731"/>
    </location>
</feature>
<dbReference type="InterPro" id="IPR019734">
    <property type="entry name" value="TPR_rpt"/>
</dbReference>
<dbReference type="AlphaFoldDB" id="A0AAV3NGR2"/>
<feature type="compositionally biased region" description="Polar residues" evidence="3">
    <location>
        <begin position="82"/>
        <end position="94"/>
    </location>
</feature>
<feature type="region of interest" description="Disordered" evidence="3">
    <location>
        <begin position="33"/>
        <end position="163"/>
    </location>
</feature>
<dbReference type="CDD" id="cd02947">
    <property type="entry name" value="TRX_family"/>
    <property type="match status" value="1"/>
</dbReference>
<evidence type="ECO:0000256" key="2">
    <source>
        <dbReference type="SAM" id="Coils"/>
    </source>
</evidence>
<dbReference type="PROSITE" id="PS50005">
    <property type="entry name" value="TPR"/>
    <property type="match status" value="1"/>
</dbReference>
<organism evidence="5 6">
    <name type="scientific">Lithospermum erythrorhizon</name>
    <name type="common">Purple gromwell</name>
    <name type="synonym">Lithospermum officinale var. erythrorhizon</name>
    <dbReference type="NCBI Taxonomy" id="34254"/>
    <lineage>
        <taxon>Eukaryota</taxon>
        <taxon>Viridiplantae</taxon>
        <taxon>Streptophyta</taxon>
        <taxon>Embryophyta</taxon>
        <taxon>Tracheophyta</taxon>
        <taxon>Spermatophyta</taxon>
        <taxon>Magnoliopsida</taxon>
        <taxon>eudicotyledons</taxon>
        <taxon>Gunneridae</taxon>
        <taxon>Pentapetalae</taxon>
        <taxon>asterids</taxon>
        <taxon>lamiids</taxon>
        <taxon>Boraginales</taxon>
        <taxon>Boraginaceae</taxon>
        <taxon>Boraginoideae</taxon>
        <taxon>Lithospermeae</taxon>
        <taxon>Lithospermum</taxon>
    </lineage>
</organism>
<dbReference type="Pfam" id="PF00085">
    <property type="entry name" value="Thioredoxin"/>
    <property type="match status" value="1"/>
</dbReference>
<dbReference type="Pfam" id="PF13431">
    <property type="entry name" value="TPR_17"/>
    <property type="match status" value="1"/>
</dbReference>
<dbReference type="SUPFAM" id="SSF48452">
    <property type="entry name" value="TPR-like"/>
    <property type="match status" value="2"/>
</dbReference>
<evidence type="ECO:0000256" key="1">
    <source>
        <dbReference type="PROSITE-ProRule" id="PRU00339"/>
    </source>
</evidence>
<feature type="compositionally biased region" description="Basic and acidic residues" evidence="3">
    <location>
        <begin position="213"/>
        <end position="233"/>
    </location>
</feature>
<dbReference type="Gene3D" id="1.25.40.10">
    <property type="entry name" value="Tetratricopeptide repeat domain"/>
    <property type="match status" value="1"/>
</dbReference>
<dbReference type="InterPro" id="IPR013766">
    <property type="entry name" value="Thioredoxin_domain"/>
</dbReference>
<dbReference type="GO" id="GO:0005737">
    <property type="term" value="C:cytoplasm"/>
    <property type="evidence" value="ECO:0007669"/>
    <property type="project" value="TreeGrafter"/>
</dbReference>
<keyword evidence="2" id="KW-0175">Coiled coil</keyword>
<feature type="compositionally biased region" description="Basic and acidic residues" evidence="3">
    <location>
        <begin position="111"/>
        <end position="141"/>
    </location>
</feature>